<dbReference type="EMBL" id="PVTT01000001">
    <property type="protein sequence ID" value="PRY94749.1"/>
    <property type="molecule type" value="Genomic_DNA"/>
</dbReference>
<dbReference type="PANTHER" id="PTHR30502">
    <property type="entry name" value="2-KETO-3-DEOXY-L-RHAMNONATE ALDOLASE"/>
    <property type="match status" value="1"/>
</dbReference>
<dbReference type="GO" id="GO:0046872">
    <property type="term" value="F:metal ion binding"/>
    <property type="evidence" value="ECO:0007669"/>
    <property type="project" value="UniProtKB-KW"/>
</dbReference>
<evidence type="ECO:0000256" key="2">
    <source>
        <dbReference type="ARBA" id="ARBA00022723"/>
    </source>
</evidence>
<dbReference type="GO" id="GO:0005737">
    <property type="term" value="C:cytoplasm"/>
    <property type="evidence" value="ECO:0007669"/>
    <property type="project" value="TreeGrafter"/>
</dbReference>
<sequence>MGERTAGFRARLGRGGRMAGTFLKTPAPELVEVLALSGLDFLCLDAEHAPFGRREMDLCCGIGRALDLPILVRIPAAREEHALQALDAGAVGLVVPHVLSAGRAAAMARAARFGRGGRGYAGSSRWAGWASRAMPDVLAQDAETCVIAQIEEPEGVEAAREIAGTPGIDALFVGPADLSVGYGHQSIDNPDVAAAFAACREAAEAAGVPLATWVPNAAKAAEWADRGVTAFVVGSEHAWMLAGAREAARIADG</sequence>
<dbReference type="SUPFAM" id="SSF51621">
    <property type="entry name" value="Phosphoenolpyruvate/pyruvate domain"/>
    <property type="match status" value="1"/>
</dbReference>
<dbReference type="InterPro" id="IPR040442">
    <property type="entry name" value="Pyrv_kinase-like_dom_sf"/>
</dbReference>
<keyword evidence="6" id="KW-1185">Reference proteome</keyword>
<dbReference type="GO" id="GO:0016832">
    <property type="term" value="F:aldehyde-lyase activity"/>
    <property type="evidence" value="ECO:0007669"/>
    <property type="project" value="TreeGrafter"/>
</dbReference>
<organism evidence="5 6">
    <name type="scientific">Hasllibacter halocynthiae</name>
    <dbReference type="NCBI Taxonomy" id="595589"/>
    <lineage>
        <taxon>Bacteria</taxon>
        <taxon>Pseudomonadati</taxon>
        <taxon>Pseudomonadota</taxon>
        <taxon>Alphaproteobacteria</taxon>
        <taxon>Rhodobacterales</taxon>
        <taxon>Roseobacteraceae</taxon>
        <taxon>Hasllibacter</taxon>
    </lineage>
</organism>
<dbReference type="OrthoDB" id="9802624at2"/>
<keyword evidence="2" id="KW-0479">Metal-binding</keyword>
<comment type="caution">
    <text evidence="5">The sequence shown here is derived from an EMBL/GenBank/DDBJ whole genome shotgun (WGS) entry which is preliminary data.</text>
</comment>
<reference evidence="5 6" key="1">
    <citation type="submission" date="2018-03" db="EMBL/GenBank/DDBJ databases">
        <title>Genomic Encyclopedia of Archaeal and Bacterial Type Strains, Phase II (KMG-II): from individual species to whole genera.</title>
        <authorList>
            <person name="Goeker M."/>
        </authorList>
    </citation>
    <scope>NUCLEOTIDE SEQUENCE [LARGE SCALE GENOMIC DNA]</scope>
    <source>
        <strain evidence="5 6">DSM 29318</strain>
    </source>
</reference>
<evidence type="ECO:0000256" key="1">
    <source>
        <dbReference type="ARBA" id="ARBA00005568"/>
    </source>
</evidence>
<dbReference type="PANTHER" id="PTHR30502:SF0">
    <property type="entry name" value="PHOSPHOENOLPYRUVATE CARBOXYLASE FAMILY PROTEIN"/>
    <property type="match status" value="1"/>
</dbReference>
<dbReference type="AlphaFoldDB" id="A0A2T0X739"/>
<evidence type="ECO:0000259" key="4">
    <source>
        <dbReference type="Pfam" id="PF03328"/>
    </source>
</evidence>
<evidence type="ECO:0000313" key="6">
    <source>
        <dbReference type="Proteomes" id="UP000238801"/>
    </source>
</evidence>
<dbReference type="RefSeq" id="WP_106159213.1">
    <property type="nucleotide sequence ID" value="NZ_PVTT01000001.1"/>
</dbReference>
<name>A0A2T0X739_9RHOB</name>
<proteinExistence type="inferred from homology"/>
<comment type="similarity">
    <text evidence="1">Belongs to the HpcH/HpaI aldolase family.</text>
</comment>
<accession>A0A2T0X739</accession>
<dbReference type="InterPro" id="IPR005000">
    <property type="entry name" value="Aldolase/citrate-lyase_domain"/>
</dbReference>
<dbReference type="Proteomes" id="UP000238801">
    <property type="component" value="Unassembled WGS sequence"/>
</dbReference>
<evidence type="ECO:0000313" key="5">
    <source>
        <dbReference type="EMBL" id="PRY94749.1"/>
    </source>
</evidence>
<dbReference type="Pfam" id="PF03328">
    <property type="entry name" value="HpcH_HpaI"/>
    <property type="match status" value="1"/>
</dbReference>
<evidence type="ECO:0000256" key="3">
    <source>
        <dbReference type="ARBA" id="ARBA00023239"/>
    </source>
</evidence>
<protein>
    <submittedName>
        <fullName evidence="5">2-keto-3-deoxy-L-rhamnonate aldolase RhmA</fullName>
    </submittedName>
</protein>
<dbReference type="InterPro" id="IPR050251">
    <property type="entry name" value="HpcH-HpaI_aldolase"/>
</dbReference>
<dbReference type="Gene3D" id="3.20.20.60">
    <property type="entry name" value="Phosphoenolpyruvate-binding domains"/>
    <property type="match status" value="1"/>
</dbReference>
<dbReference type="InterPro" id="IPR015813">
    <property type="entry name" value="Pyrv/PenolPyrv_kinase-like_dom"/>
</dbReference>
<feature type="domain" description="HpcH/HpaI aldolase/citrate lyase" evidence="4">
    <location>
        <begin position="20"/>
        <end position="236"/>
    </location>
</feature>
<keyword evidence="3" id="KW-0456">Lyase</keyword>
<gene>
    <name evidence="5" type="ORF">BCF33_0347</name>
</gene>